<dbReference type="RefSeq" id="WP_069297423.1">
    <property type="nucleotide sequence ID" value="NZ_JMIX01000014.1"/>
</dbReference>
<sequence length="74" mass="8491">MIWVGLFAALFIGSALALGLVLAWAFREQDEDRAADLAHSKVLIGRIRAWLTLPTGRLTYQRDEKGRYRKVDRF</sequence>
<name>A0A074MCR2_9SPHN</name>
<gene>
    <name evidence="1" type="ORF">EH32_03675</name>
</gene>
<evidence type="ECO:0000313" key="2">
    <source>
        <dbReference type="Proteomes" id="UP000027866"/>
    </source>
</evidence>
<dbReference type="EMBL" id="JMIX01000014">
    <property type="protein sequence ID" value="KEO89613.1"/>
    <property type="molecule type" value="Genomic_DNA"/>
</dbReference>
<dbReference type="AlphaFoldDB" id="A0A074MCR2"/>
<keyword evidence="2" id="KW-1185">Reference proteome</keyword>
<dbReference type="Proteomes" id="UP000027866">
    <property type="component" value="Unassembled WGS sequence"/>
</dbReference>
<proteinExistence type="predicted"/>
<organism evidence="1 2">
    <name type="scientific">Erythrobacter litoralis</name>
    <dbReference type="NCBI Taxonomy" id="39960"/>
    <lineage>
        <taxon>Bacteria</taxon>
        <taxon>Pseudomonadati</taxon>
        <taxon>Pseudomonadota</taxon>
        <taxon>Alphaproteobacteria</taxon>
        <taxon>Sphingomonadales</taxon>
        <taxon>Erythrobacteraceae</taxon>
        <taxon>Erythrobacter/Porphyrobacter group</taxon>
        <taxon>Erythrobacter</taxon>
    </lineage>
</organism>
<comment type="caution">
    <text evidence="1">The sequence shown here is derived from an EMBL/GenBank/DDBJ whole genome shotgun (WGS) entry which is preliminary data.</text>
</comment>
<accession>A0A074MCR2</accession>
<protein>
    <submittedName>
        <fullName evidence="1">Uncharacterized protein</fullName>
    </submittedName>
</protein>
<evidence type="ECO:0000313" key="1">
    <source>
        <dbReference type="EMBL" id="KEO89613.1"/>
    </source>
</evidence>
<reference evidence="1 2" key="1">
    <citation type="submission" date="2014-04" db="EMBL/GenBank/DDBJ databases">
        <title>A comprehensive comparison of genomes of Erythrobacter spp. Strains.</title>
        <authorList>
            <person name="Zheng Q."/>
        </authorList>
    </citation>
    <scope>NUCLEOTIDE SEQUENCE [LARGE SCALE GENOMIC DNA]</scope>
    <source>
        <strain evidence="1 2">DSM 8509</strain>
    </source>
</reference>